<feature type="domain" description="RNA-editing substrate-binding complex 6 protein" evidence="2">
    <location>
        <begin position="370"/>
        <end position="548"/>
    </location>
</feature>
<evidence type="ECO:0000313" key="4">
    <source>
        <dbReference type="Proteomes" id="UP000266841"/>
    </source>
</evidence>
<dbReference type="GO" id="GO:0035770">
    <property type="term" value="C:ribonucleoprotein granule"/>
    <property type="evidence" value="ECO:0007669"/>
    <property type="project" value="TreeGrafter"/>
</dbReference>
<organism evidence="3 4">
    <name type="scientific">Thalassiosira oceanica</name>
    <name type="common">Marine diatom</name>
    <dbReference type="NCBI Taxonomy" id="159749"/>
    <lineage>
        <taxon>Eukaryota</taxon>
        <taxon>Sar</taxon>
        <taxon>Stramenopiles</taxon>
        <taxon>Ochrophyta</taxon>
        <taxon>Bacillariophyta</taxon>
        <taxon>Coscinodiscophyceae</taxon>
        <taxon>Thalassiosirophycidae</taxon>
        <taxon>Thalassiosirales</taxon>
        <taxon>Thalassiosiraceae</taxon>
        <taxon>Thalassiosira</taxon>
    </lineage>
</organism>
<comment type="caution">
    <text evidence="3">The sequence shown here is derived from an EMBL/GenBank/DDBJ whole genome shotgun (WGS) entry which is preliminary data.</text>
</comment>
<reference evidence="3 4" key="1">
    <citation type="journal article" date="2012" name="Genome Biol.">
        <title>Genome and low-iron response of an oceanic diatom adapted to chronic iron limitation.</title>
        <authorList>
            <person name="Lommer M."/>
            <person name="Specht M."/>
            <person name="Roy A.S."/>
            <person name="Kraemer L."/>
            <person name="Andreson R."/>
            <person name="Gutowska M.A."/>
            <person name="Wolf J."/>
            <person name="Bergner S.V."/>
            <person name="Schilhabel M.B."/>
            <person name="Klostermeier U.C."/>
            <person name="Beiko R.G."/>
            <person name="Rosenstiel P."/>
            <person name="Hippler M."/>
            <person name="Laroche J."/>
        </authorList>
    </citation>
    <scope>NUCLEOTIDE SEQUENCE [LARGE SCALE GENOMIC DNA]</scope>
    <source>
        <strain evidence="3 4">CCMP1005</strain>
    </source>
</reference>
<accession>K0TLW0</accession>
<dbReference type="Proteomes" id="UP000266841">
    <property type="component" value="Unassembled WGS sequence"/>
</dbReference>
<evidence type="ECO:0000259" key="2">
    <source>
        <dbReference type="Pfam" id="PF26188"/>
    </source>
</evidence>
<feature type="compositionally biased region" description="Basic and acidic residues" evidence="1">
    <location>
        <begin position="119"/>
        <end position="133"/>
    </location>
</feature>
<name>K0TLW0_THAOC</name>
<dbReference type="GO" id="GO:0044528">
    <property type="term" value="P:regulation of mitochondrial mRNA stability"/>
    <property type="evidence" value="ECO:0007669"/>
    <property type="project" value="TreeGrafter"/>
</dbReference>
<dbReference type="PANTHER" id="PTHR21228">
    <property type="entry name" value="FAST LEU-RICH DOMAIN-CONTAINING"/>
    <property type="match status" value="1"/>
</dbReference>
<proteinExistence type="predicted"/>
<dbReference type="OrthoDB" id="2019031at2759"/>
<dbReference type="AlphaFoldDB" id="K0TLW0"/>
<dbReference type="eggNOG" id="ENOG502S73B">
    <property type="taxonomic scope" value="Eukaryota"/>
</dbReference>
<dbReference type="InterPro" id="IPR058917">
    <property type="entry name" value="RESC6_dom"/>
</dbReference>
<dbReference type="Pfam" id="PF26188">
    <property type="entry name" value="RESC6"/>
    <property type="match status" value="1"/>
</dbReference>
<dbReference type="GO" id="GO:0003723">
    <property type="term" value="F:RNA binding"/>
    <property type="evidence" value="ECO:0007669"/>
    <property type="project" value="TreeGrafter"/>
</dbReference>
<feature type="non-terminal residue" evidence="3">
    <location>
        <position position="599"/>
    </location>
</feature>
<evidence type="ECO:0000256" key="1">
    <source>
        <dbReference type="SAM" id="MobiDB-lite"/>
    </source>
</evidence>
<feature type="region of interest" description="Disordered" evidence="1">
    <location>
        <begin position="1"/>
        <end position="162"/>
    </location>
</feature>
<dbReference type="InterPro" id="IPR050870">
    <property type="entry name" value="FAST_kinase"/>
</dbReference>
<feature type="compositionally biased region" description="Polar residues" evidence="1">
    <location>
        <begin position="69"/>
        <end position="78"/>
    </location>
</feature>
<dbReference type="GO" id="GO:0005759">
    <property type="term" value="C:mitochondrial matrix"/>
    <property type="evidence" value="ECO:0007669"/>
    <property type="project" value="TreeGrafter"/>
</dbReference>
<dbReference type="PANTHER" id="PTHR21228:SF40">
    <property type="entry name" value="LD45607P"/>
    <property type="match status" value="1"/>
</dbReference>
<keyword evidence="4" id="KW-1185">Reference proteome</keyword>
<sequence>MSRRLEGTCQQRRPPGFLRPDSNRPWRERERPPSTIGYGSAKRDYDDKDGSQGRDCGEQSKRSRRDSDSGQWYSSPDQITWREGQVPNQSNGRDVGGLGRSHGDWSDSTCRSTVSFRSTEPKMNEGRGRRDRAQGQGGRSFRGGGRRNGATGMRRRGPDFRPCKTVGELADLARFSLDSMSHRDIAAFWSLLPRLLHQRSSVPDPTLEENLRCVISTTCNRMRSFRCRDLTQTSLGIAKTISQVRRGHQQCRANDPLQITGGLLLSDSRHFVIFDVIGRSAVSMLESFDARHLSNLVFSFGLVNRNPDIGDDTLFNVVGSAAAKIMQTFDPQDIANMLLAYVYVGAKNSSLFRKIRETILGTDLGIFEGQALANIVWSFSKSGEADREMFNHIGDHIVARSLYDFLPQEMSIIVWAYANGRVSHHALFDRVGFHVTRLVSSYSFKPQELSNIAWAFATAGESHPVLFEKIGDYVAALGSLNSFKPQELSNISWAFSAAGVSHAELFEKIAYHIAGLDCLDSFKPQELANTVHAFCNAVRPHPALFDKIGHYIAGLCSFNLFQPQNLSNIAWAFATAGESHPALFEKIGDYIAGLDSLDS</sequence>
<protein>
    <recommendedName>
        <fullName evidence="2">RNA-editing substrate-binding complex 6 protein domain-containing protein</fullName>
    </recommendedName>
</protein>
<feature type="compositionally biased region" description="Polar residues" evidence="1">
    <location>
        <begin position="106"/>
        <end position="118"/>
    </location>
</feature>
<feature type="compositionally biased region" description="Gly residues" evidence="1">
    <location>
        <begin position="135"/>
        <end position="147"/>
    </location>
</feature>
<gene>
    <name evidence="3" type="ORF">THAOC_02605</name>
</gene>
<dbReference type="EMBL" id="AGNL01002801">
    <property type="protein sequence ID" value="EJK75666.1"/>
    <property type="molecule type" value="Genomic_DNA"/>
</dbReference>
<dbReference type="GO" id="GO:0000963">
    <property type="term" value="P:mitochondrial RNA processing"/>
    <property type="evidence" value="ECO:0007669"/>
    <property type="project" value="TreeGrafter"/>
</dbReference>
<evidence type="ECO:0000313" key="3">
    <source>
        <dbReference type="EMBL" id="EJK75666.1"/>
    </source>
</evidence>
<feature type="compositionally biased region" description="Basic and acidic residues" evidence="1">
    <location>
        <begin position="21"/>
        <end position="32"/>
    </location>
</feature>
<feature type="compositionally biased region" description="Basic and acidic residues" evidence="1">
    <location>
        <begin position="41"/>
        <end position="68"/>
    </location>
</feature>